<reference evidence="1 2" key="1">
    <citation type="submission" date="2015-09" db="EMBL/GenBank/DDBJ databases">
        <title>Genome of Desulfovibrio dechloracetivorans BerOc1, a mercury methylating strain isolated from highly hydrocarbons and metals contaminated coastal sediments.</title>
        <authorList>
            <person name="Goni Urriza M."/>
            <person name="Gassie C."/>
            <person name="Bouchez O."/>
            <person name="Klopp C."/>
            <person name="Ranchou-Peyruse A."/>
            <person name="Remy G."/>
        </authorList>
    </citation>
    <scope>NUCLEOTIDE SEQUENCE [LARGE SCALE GENOMIC DNA]</scope>
    <source>
        <strain evidence="1 2">BerOc1</strain>
    </source>
</reference>
<dbReference type="Proteomes" id="UP000181901">
    <property type="component" value="Unassembled WGS sequence"/>
</dbReference>
<dbReference type="InterPro" id="IPR029063">
    <property type="entry name" value="SAM-dependent_MTases_sf"/>
</dbReference>
<protein>
    <submittedName>
        <fullName evidence="1">Uncharacterized protein</fullName>
    </submittedName>
</protein>
<dbReference type="EMBL" id="LKAQ01000004">
    <property type="protein sequence ID" value="OIQ50040.1"/>
    <property type="molecule type" value="Genomic_DNA"/>
</dbReference>
<sequence length="571" mass="64452">MNRITLLDIDYNATFEKGFDPQLVDSSQLAKVLRDAVSTHGDKGGIYGASTSGQVIYEALDRKGIDRFFDLAANKKEFCGLPVFHPAQAQWPPFVIIAVSPSNYLSVLKTISGALPPETELIFPWRTEFFNPAIWMEQFAGSENGAATGSTAMEARGGDLRGAVSFKGERVLRTIGEQDFDFYHTLLRDEREMAFLQENGLVETWISELSTPERLLVEHKPLLPHSHLNWTMTQFKDAALFFLDLWAKLVDRGYSLQDCHCGNVMFDNGRAVFVDLCSIGPREATTVSVPFMDQFLDSWIAPLSLVKTSQHQIFRDSLGKRLPLGQVLPMCGQSIADEVKSLADVGRRCFAAKDLPAFIRAMRGWVEDVEIVYSDYGWDNEGYQSAALEDLDRKTAKEKIVDGLLERFRPADLLDLGCNKGRYSLFALKRGMSVVALDTAESLVDKLYLYARDNGQNVSSFYWDLSRLKGFFEPDKKFGMVAYLALIHHLYFTAGMRMDEIVAQADALCRNVLLFEYVRPVKDEPFVYNNFDAKRHGGYTPKAIREKLQALFETVEEVEVSESRILFVASR</sequence>
<dbReference type="SUPFAM" id="SSF53335">
    <property type="entry name" value="S-adenosyl-L-methionine-dependent methyltransferases"/>
    <property type="match status" value="1"/>
</dbReference>
<evidence type="ECO:0000313" key="1">
    <source>
        <dbReference type="EMBL" id="OIQ50040.1"/>
    </source>
</evidence>
<gene>
    <name evidence="1" type="ORF">BerOc1_01970</name>
</gene>
<keyword evidence="2" id="KW-1185">Reference proteome</keyword>
<dbReference type="Gene3D" id="3.40.50.150">
    <property type="entry name" value="Vaccinia Virus protein VP39"/>
    <property type="match status" value="1"/>
</dbReference>
<dbReference type="OrthoDB" id="9765084at2"/>
<dbReference type="RefSeq" id="WP_071545511.1">
    <property type="nucleotide sequence ID" value="NZ_LKAQ01000004.1"/>
</dbReference>
<proteinExistence type="predicted"/>
<evidence type="ECO:0000313" key="2">
    <source>
        <dbReference type="Proteomes" id="UP000181901"/>
    </source>
</evidence>
<accession>A0A1J5N5B4</accession>
<organism evidence="1 2">
    <name type="scientific">Pseudodesulfovibrio hydrargyri</name>
    <dbReference type="NCBI Taxonomy" id="2125990"/>
    <lineage>
        <taxon>Bacteria</taxon>
        <taxon>Pseudomonadati</taxon>
        <taxon>Thermodesulfobacteriota</taxon>
        <taxon>Desulfovibrionia</taxon>
        <taxon>Desulfovibrionales</taxon>
        <taxon>Desulfovibrionaceae</taxon>
    </lineage>
</organism>
<name>A0A1J5N5B4_9BACT</name>
<comment type="caution">
    <text evidence="1">The sequence shown here is derived from an EMBL/GenBank/DDBJ whole genome shotgun (WGS) entry which is preliminary data.</text>
</comment>
<dbReference type="AlphaFoldDB" id="A0A1J5N5B4"/>